<keyword evidence="2" id="KW-1185">Reference proteome</keyword>
<proteinExistence type="predicted"/>
<sequence length="103" mass="11093">MDTFLTSLASGELLHPAEWKEMTRTVATDDPGTRYGIGLKRVRLSCGRLAVGHTGGIPGYATLAFTTPDRSHRVVLSASLADWPADPRIGDPIDKILDDAICD</sequence>
<keyword evidence="1" id="KW-0121">Carboxypeptidase</keyword>
<evidence type="ECO:0000313" key="2">
    <source>
        <dbReference type="Proteomes" id="UP000829494"/>
    </source>
</evidence>
<reference evidence="1 2" key="1">
    <citation type="submission" date="2022-03" db="EMBL/GenBank/DDBJ databases">
        <title>Complete genome of Streptomyces rimosus ssp. rimosus R7 (=ATCC 10970).</title>
        <authorList>
            <person name="Beganovic S."/>
            <person name="Ruckert C."/>
            <person name="Busche T."/>
            <person name="Kalinowski J."/>
            <person name="Wittmann C."/>
        </authorList>
    </citation>
    <scope>NUCLEOTIDE SEQUENCE [LARGE SCALE GENOMIC DNA]</scope>
    <source>
        <strain evidence="1 2">R7</strain>
    </source>
</reference>
<keyword evidence="1" id="KW-0378">Hydrolase</keyword>
<dbReference type="InterPro" id="IPR012338">
    <property type="entry name" value="Beta-lactam/transpept-like"/>
</dbReference>
<name>A0ABY3YTB9_STRRM</name>
<accession>A0ABY3YTB9</accession>
<dbReference type="SUPFAM" id="SSF56601">
    <property type="entry name" value="beta-lactamase/transpeptidase-like"/>
    <property type="match status" value="1"/>
</dbReference>
<dbReference type="EMBL" id="CP094298">
    <property type="protein sequence ID" value="UNZ00552.1"/>
    <property type="molecule type" value="Genomic_DNA"/>
</dbReference>
<keyword evidence="1" id="KW-0645">Protease</keyword>
<protein>
    <submittedName>
        <fullName evidence="1">D-alanyl-D-alanine carboxypeptidase</fullName>
        <ecNumber evidence="1">3.4.16.4</ecNumber>
    </submittedName>
</protein>
<dbReference type="Proteomes" id="UP000829494">
    <property type="component" value="Chromosome"/>
</dbReference>
<organism evidence="1 2">
    <name type="scientific">Streptomyces rimosus subsp. rimosus</name>
    <dbReference type="NCBI Taxonomy" id="132474"/>
    <lineage>
        <taxon>Bacteria</taxon>
        <taxon>Bacillati</taxon>
        <taxon>Actinomycetota</taxon>
        <taxon>Actinomycetes</taxon>
        <taxon>Kitasatosporales</taxon>
        <taxon>Streptomycetaceae</taxon>
        <taxon>Streptomyces</taxon>
    </lineage>
</organism>
<gene>
    <name evidence="1" type="ORF">SRIMR7_00195</name>
</gene>
<dbReference type="EC" id="3.4.16.4" evidence="1"/>
<dbReference type="Gene3D" id="3.40.710.10">
    <property type="entry name" value="DD-peptidase/beta-lactamase superfamily"/>
    <property type="match status" value="1"/>
</dbReference>
<dbReference type="GO" id="GO:0009002">
    <property type="term" value="F:serine-type D-Ala-D-Ala carboxypeptidase activity"/>
    <property type="evidence" value="ECO:0007669"/>
    <property type="project" value="UniProtKB-EC"/>
</dbReference>
<evidence type="ECO:0000313" key="1">
    <source>
        <dbReference type="EMBL" id="UNZ00552.1"/>
    </source>
</evidence>